<accession>A0A9X2VFM8</accession>
<dbReference type="RefSeq" id="WP_259621254.1">
    <property type="nucleotide sequence ID" value="NZ_JANYMP010000001.1"/>
</dbReference>
<proteinExistence type="predicted"/>
<name>A0A9X2VFM8_9PSEU</name>
<protein>
    <submittedName>
        <fullName evidence="1">Uncharacterized protein</fullName>
    </submittedName>
</protein>
<reference evidence="1" key="1">
    <citation type="submission" date="2022-08" db="EMBL/GenBank/DDBJ databases">
        <authorList>
            <person name="Tistechok S."/>
            <person name="Samborskyy M."/>
            <person name="Roman I."/>
        </authorList>
    </citation>
    <scope>NUCLEOTIDE SEQUENCE</scope>
    <source>
        <strain evidence="1">DSM 103496</strain>
    </source>
</reference>
<dbReference type="EMBL" id="JANYMP010000001">
    <property type="protein sequence ID" value="MCS7475746.1"/>
    <property type="molecule type" value="Genomic_DNA"/>
</dbReference>
<dbReference type="AlphaFoldDB" id="A0A9X2VFM8"/>
<comment type="caution">
    <text evidence="1">The sequence shown here is derived from an EMBL/GenBank/DDBJ whole genome shotgun (WGS) entry which is preliminary data.</text>
</comment>
<dbReference type="Proteomes" id="UP001141259">
    <property type="component" value="Unassembled WGS sequence"/>
</dbReference>
<organism evidence="1 2">
    <name type="scientific">Umezawaea endophytica</name>
    <dbReference type="NCBI Taxonomy" id="1654476"/>
    <lineage>
        <taxon>Bacteria</taxon>
        <taxon>Bacillati</taxon>
        <taxon>Actinomycetota</taxon>
        <taxon>Actinomycetes</taxon>
        <taxon>Pseudonocardiales</taxon>
        <taxon>Pseudonocardiaceae</taxon>
        <taxon>Umezawaea</taxon>
    </lineage>
</organism>
<evidence type="ECO:0000313" key="1">
    <source>
        <dbReference type="EMBL" id="MCS7475746.1"/>
    </source>
</evidence>
<sequence length="40" mass="4226">MRDVVCAPAQSGVQGVGCADLPVPGRFAVVRVRGSRRWTA</sequence>
<gene>
    <name evidence="1" type="ORF">NZH93_02695</name>
</gene>
<evidence type="ECO:0000313" key="2">
    <source>
        <dbReference type="Proteomes" id="UP001141259"/>
    </source>
</evidence>
<keyword evidence="2" id="KW-1185">Reference proteome</keyword>